<feature type="region of interest" description="Disordered" evidence="1">
    <location>
        <begin position="1061"/>
        <end position="1111"/>
    </location>
</feature>
<dbReference type="EMBL" id="SWKU01000020">
    <property type="protein sequence ID" value="KAF2998210.1"/>
    <property type="molecule type" value="Genomic_DNA"/>
</dbReference>
<dbReference type="PANTHER" id="PTHR38049">
    <property type="entry name" value="RICIN B LECTIN DOMAIN-CONTAINING PROTEIN"/>
    <property type="match status" value="1"/>
</dbReference>
<feature type="compositionally biased region" description="Low complexity" evidence="1">
    <location>
        <begin position="1065"/>
        <end position="1076"/>
    </location>
</feature>
<feature type="compositionally biased region" description="Basic and acidic residues" evidence="1">
    <location>
        <begin position="875"/>
        <end position="895"/>
    </location>
</feature>
<feature type="region of interest" description="Disordered" evidence="1">
    <location>
        <begin position="363"/>
        <end position="401"/>
    </location>
</feature>
<keyword evidence="3" id="KW-1185">Reference proteome</keyword>
<evidence type="ECO:0000256" key="1">
    <source>
        <dbReference type="SAM" id="MobiDB-lite"/>
    </source>
</evidence>
<dbReference type="PANTHER" id="PTHR38049:SF2">
    <property type="entry name" value="RICIN B LECTIN DOMAIN-CONTAINING PROTEIN"/>
    <property type="match status" value="1"/>
</dbReference>
<feature type="compositionally biased region" description="Basic and acidic residues" evidence="1">
    <location>
        <begin position="801"/>
        <end position="820"/>
    </location>
</feature>
<gene>
    <name evidence="2" type="ORF">E8E13_004997</name>
</gene>
<evidence type="ECO:0000313" key="3">
    <source>
        <dbReference type="Proteomes" id="UP000801428"/>
    </source>
</evidence>
<feature type="compositionally biased region" description="Polar residues" evidence="1">
    <location>
        <begin position="382"/>
        <end position="397"/>
    </location>
</feature>
<feature type="compositionally biased region" description="Polar residues" evidence="1">
    <location>
        <begin position="852"/>
        <end position="863"/>
    </location>
</feature>
<feature type="region of interest" description="Disordered" evidence="1">
    <location>
        <begin position="852"/>
        <end position="915"/>
    </location>
</feature>
<dbReference type="Proteomes" id="UP000801428">
    <property type="component" value="Unassembled WGS sequence"/>
</dbReference>
<comment type="caution">
    <text evidence="2">The sequence shown here is derived from an EMBL/GenBank/DDBJ whole genome shotgun (WGS) entry which is preliminary data.</text>
</comment>
<feature type="compositionally biased region" description="Polar residues" evidence="1">
    <location>
        <begin position="1086"/>
        <end position="1096"/>
    </location>
</feature>
<feature type="compositionally biased region" description="Pro residues" evidence="1">
    <location>
        <begin position="372"/>
        <end position="381"/>
    </location>
</feature>
<name>A0A9P4T9Z7_CURKU</name>
<sequence length="1230" mass="135480">MVATSVLSLQSQAENTKSHGVDAEWKTEKCHIKCQASSRTPEDRKELFKNCRVVLRDGKVYVQLSSYRGEHLHPFSGYFLPYPDSNFEGLVSTISDEPPQLNWIYLDTGSNILQFGHGLRAEAETGLTGPWGARVCSDGEIRFLMENWEGFIAVEIGEAGSQPSIQVNYIPKTPHLTPDICLGSSYIPYERRKYWLCARTPDICLGSFSIPRDPRKSIPHDPFLSTSSKCATCLSVSNAELTRIPAIARYLDPDNSSPRFLEYAEEYTELEKMSREYFMPREEDAFWDNLDDEWRRVPTYTHEEIEREIDCWKPTVSDGISLFHSAEEYILVGQAGPTNPFAQIPASPFASDEATPSAAKSTSVCETGRFRPMPPPSPPPSETYTATRNTSISQSSVRVADDSCAEKMDTAPEKLLSRDELVNIRFPVATEALKTTTAPNPQTECSLRLDHSEVDVSPDVRHLNAVMGPCALQSSVINEFGSADQHSIHVIALDKNRSQEPKRQQLDQTSESKVDYETKKDAVLDDTLDESALNEITSIGKNPVAGVPVEQSISEANRGQPTCVVAAPTETAATVSTKDRHCDIVITEDARSDYAQKTSAEDVPEHAEDSDAHDGPSVDRPIEDFQNVNIVSGQAEIEEEPDKVILSDDVSVDNASAADCTSTDTVRLQQSPGRDIISTQGLIDEESTASAVKEQDSGNTKAHRHPEEIAHATTPLVLDEADFDTHISPEMRTGDTKLFPVPKTATHLGIEKDELDEVHAEIIRRDREVAQSPMAHEDDLVVITIESEVDDEKPIGLSNPEAEHEPKHAGIHESNSDDIEAKVTMDGPRDSLLSLERDDEAGKVVLLYETGSSDVGPQTQSQPLIAPLDVTPQTEIDKKSIYSPDGSHEASESRRSHVSPGIPHHGPYSQPQEAEMQERMVTISPTPTSRPSYPLTEVEPVIYESKAPPILGLPINSGNADVVESKADQTTGDSCNAQESEHDNKLTNGEADILLQRLEKLNSDIEAFGEEEDRGLHTLHNQMKQLKVVLMTLAKIHAPSQFSFSPQIEKLRIASQEPQHGKATSCSFSSTSDLSSVPLTPESEDQQASRIGSVQSSRHEAETAYDSLSNVDSTNAVTSEIALKQEQDQTSLLSTQAETVQGLKHTATPAFQKKQKQKDDINSSVPPYALSRQTRSAAEKQLARPSDVHSEEKSQDGLVKEKYGFSWKGGSEIKSDKRSSLLQACLRKVF</sequence>
<dbReference type="OrthoDB" id="3928002at2759"/>
<feature type="region of interest" description="Disordered" evidence="1">
    <location>
        <begin position="1147"/>
        <end position="1199"/>
    </location>
</feature>
<feature type="region of interest" description="Disordered" evidence="1">
    <location>
        <begin position="684"/>
        <end position="708"/>
    </location>
</feature>
<feature type="region of interest" description="Disordered" evidence="1">
    <location>
        <begin position="593"/>
        <end position="621"/>
    </location>
</feature>
<dbReference type="AlphaFoldDB" id="A0A9P4T9Z7"/>
<organism evidence="2 3">
    <name type="scientific">Curvularia kusanoi</name>
    <name type="common">Cochliobolus kusanoi</name>
    <dbReference type="NCBI Taxonomy" id="90978"/>
    <lineage>
        <taxon>Eukaryota</taxon>
        <taxon>Fungi</taxon>
        <taxon>Dikarya</taxon>
        <taxon>Ascomycota</taxon>
        <taxon>Pezizomycotina</taxon>
        <taxon>Dothideomycetes</taxon>
        <taxon>Pleosporomycetidae</taxon>
        <taxon>Pleosporales</taxon>
        <taxon>Pleosporineae</taxon>
        <taxon>Pleosporaceae</taxon>
        <taxon>Curvularia</taxon>
    </lineage>
</organism>
<feature type="compositionally biased region" description="Basic and acidic residues" evidence="1">
    <location>
        <begin position="1177"/>
        <end position="1199"/>
    </location>
</feature>
<proteinExistence type="predicted"/>
<accession>A0A9P4T9Z7</accession>
<feature type="region of interest" description="Disordered" evidence="1">
    <location>
        <begin position="495"/>
        <end position="515"/>
    </location>
</feature>
<reference evidence="2" key="1">
    <citation type="submission" date="2019-04" db="EMBL/GenBank/DDBJ databases">
        <title>Sequencing of skin fungus with MAO and IRED activity.</title>
        <authorList>
            <person name="Marsaioli A.J."/>
            <person name="Bonatto J.M.C."/>
            <person name="Reis Junior O."/>
        </authorList>
    </citation>
    <scope>NUCLEOTIDE SEQUENCE</scope>
    <source>
        <strain evidence="2">30M1</strain>
    </source>
</reference>
<evidence type="ECO:0000313" key="2">
    <source>
        <dbReference type="EMBL" id="KAF2998210.1"/>
    </source>
</evidence>
<feature type="region of interest" description="Disordered" evidence="1">
    <location>
        <begin position="793"/>
        <end position="820"/>
    </location>
</feature>
<protein>
    <submittedName>
        <fullName evidence="2">Uncharacterized protein</fullName>
    </submittedName>
</protein>